<dbReference type="OrthoDB" id="6021133at2759"/>
<dbReference type="EMBL" id="CVRI01000001">
    <property type="protein sequence ID" value="CRK86479.1"/>
    <property type="molecule type" value="Genomic_DNA"/>
</dbReference>
<protein>
    <submittedName>
        <fullName evidence="4">CLUMA_CG000335, isoform A</fullName>
    </submittedName>
</protein>
<evidence type="ECO:0000313" key="4">
    <source>
        <dbReference type="EMBL" id="CRK86479.1"/>
    </source>
</evidence>
<dbReference type="Proteomes" id="UP000183832">
    <property type="component" value="Unassembled WGS sequence"/>
</dbReference>
<dbReference type="PANTHER" id="PTHR23166:SF5">
    <property type="entry name" value="CTTNBP2 N-TERMINAL-LIKE PROTEIN"/>
    <property type="match status" value="1"/>
</dbReference>
<dbReference type="InterPro" id="IPR019131">
    <property type="entry name" value="Cortactin-binding_p2_N"/>
</dbReference>
<dbReference type="AlphaFoldDB" id="A0A1J1HEU6"/>
<gene>
    <name evidence="4" type="ORF">CLUMA_CG000335</name>
</gene>
<feature type="domain" description="Cortactin-binding protein-2 N-terminal" evidence="3">
    <location>
        <begin position="27"/>
        <end position="212"/>
    </location>
</feature>
<evidence type="ECO:0000256" key="2">
    <source>
        <dbReference type="SAM" id="Coils"/>
    </source>
</evidence>
<keyword evidence="5" id="KW-1185">Reference proteome</keyword>
<evidence type="ECO:0000259" key="3">
    <source>
        <dbReference type="Pfam" id="PF09727"/>
    </source>
</evidence>
<dbReference type="Pfam" id="PF09727">
    <property type="entry name" value="CortBP2"/>
    <property type="match status" value="1"/>
</dbReference>
<dbReference type="PANTHER" id="PTHR23166">
    <property type="entry name" value="FILAMIN/GPBP-INTERACTING PROTEIN"/>
    <property type="match status" value="1"/>
</dbReference>
<keyword evidence="1 2" id="KW-0175">Coiled coil</keyword>
<name>A0A1J1HEU6_9DIPT</name>
<organism evidence="4 5">
    <name type="scientific">Clunio marinus</name>
    <dbReference type="NCBI Taxonomy" id="568069"/>
    <lineage>
        <taxon>Eukaryota</taxon>
        <taxon>Metazoa</taxon>
        <taxon>Ecdysozoa</taxon>
        <taxon>Arthropoda</taxon>
        <taxon>Hexapoda</taxon>
        <taxon>Insecta</taxon>
        <taxon>Pterygota</taxon>
        <taxon>Neoptera</taxon>
        <taxon>Endopterygota</taxon>
        <taxon>Diptera</taxon>
        <taxon>Nematocera</taxon>
        <taxon>Chironomoidea</taxon>
        <taxon>Chironomidae</taxon>
        <taxon>Clunio</taxon>
    </lineage>
</organism>
<evidence type="ECO:0000313" key="5">
    <source>
        <dbReference type="Proteomes" id="UP000183832"/>
    </source>
</evidence>
<feature type="coiled-coil region" evidence="2">
    <location>
        <begin position="156"/>
        <end position="194"/>
    </location>
</feature>
<dbReference type="InterPro" id="IPR050719">
    <property type="entry name" value="Cortactin-Actin_Reg"/>
</dbReference>
<accession>A0A1J1HEU6</accession>
<evidence type="ECO:0000256" key="1">
    <source>
        <dbReference type="ARBA" id="ARBA00023054"/>
    </source>
</evidence>
<proteinExistence type="predicted"/>
<dbReference type="STRING" id="568069.A0A1J1HEU6"/>
<reference evidence="4 5" key="1">
    <citation type="submission" date="2015-04" db="EMBL/GenBank/DDBJ databases">
        <authorList>
            <person name="Syromyatnikov M.Y."/>
            <person name="Popov V.N."/>
        </authorList>
    </citation>
    <scope>NUCLEOTIDE SEQUENCE [LARGE SCALE GENOMIC DNA]</scope>
</reference>
<sequence>MSNKPETTGLFFLRKYRQLRPKILKWIMEGELQARDVVIAVLKSEKVKNLVNVAAYGAPINSKLKLNDPHAALFRDNIALTGNLASRTSAGIAAQSELDAMKYCEQQLLVLSQKKSRSPFSINARTRQCMNEKRLKSHKRQTPMLATCDSRFQEKILEAETARDQLVKDVKKLRETLEEERVEQRKKINIIRNEERKRSEDLAQILSEEKQRVDTIADEEGLKKKERNR</sequence>